<organism evidence="2 3">
    <name type="scientific">Blattamonas nauphoetae</name>
    <dbReference type="NCBI Taxonomy" id="2049346"/>
    <lineage>
        <taxon>Eukaryota</taxon>
        <taxon>Metamonada</taxon>
        <taxon>Preaxostyla</taxon>
        <taxon>Oxymonadida</taxon>
        <taxon>Blattamonas</taxon>
    </lineage>
</organism>
<dbReference type="EMBL" id="JARBJD010000002">
    <property type="protein sequence ID" value="KAK2964497.1"/>
    <property type="molecule type" value="Genomic_DNA"/>
</dbReference>
<keyword evidence="3" id="KW-1185">Reference proteome</keyword>
<evidence type="ECO:0000313" key="2">
    <source>
        <dbReference type="EMBL" id="KAK2964497.1"/>
    </source>
</evidence>
<evidence type="ECO:0000259" key="1">
    <source>
        <dbReference type="Pfam" id="PF10157"/>
    </source>
</evidence>
<dbReference type="Proteomes" id="UP001281761">
    <property type="component" value="Unassembled WGS sequence"/>
</dbReference>
<accession>A0ABQ9YL81</accession>
<gene>
    <name evidence="2" type="ORF">BLNAU_413</name>
</gene>
<evidence type="ECO:0000313" key="3">
    <source>
        <dbReference type="Proteomes" id="UP001281761"/>
    </source>
</evidence>
<dbReference type="Pfam" id="PF10157">
    <property type="entry name" value="BORCS6"/>
    <property type="match status" value="1"/>
</dbReference>
<comment type="caution">
    <text evidence="2">The sequence shown here is derived from an EMBL/GenBank/DDBJ whole genome shotgun (WGS) entry which is preliminary data.</text>
</comment>
<protein>
    <recommendedName>
        <fullName evidence="1">BLOC-1-related complex subunit 6 C-terminal helix domain-containing protein</fullName>
    </recommendedName>
</protein>
<name>A0ABQ9YL81_9EUKA</name>
<reference evidence="2 3" key="1">
    <citation type="journal article" date="2022" name="bioRxiv">
        <title>Genomics of Preaxostyla Flagellates Illuminates Evolutionary Transitions and the Path Towards Mitochondrial Loss.</title>
        <authorList>
            <person name="Novak L.V.F."/>
            <person name="Treitli S.C."/>
            <person name="Pyrih J."/>
            <person name="Halakuc P."/>
            <person name="Pipaliya S.V."/>
            <person name="Vacek V."/>
            <person name="Brzon O."/>
            <person name="Soukal P."/>
            <person name="Eme L."/>
            <person name="Dacks J.B."/>
            <person name="Karnkowska A."/>
            <person name="Elias M."/>
            <person name="Hampl V."/>
        </authorList>
    </citation>
    <scope>NUCLEOTIDE SEQUENCE [LARGE SCALE GENOMIC DNA]</scope>
    <source>
        <strain evidence="2">NAU3</strain>
        <tissue evidence="2">Gut</tissue>
    </source>
</reference>
<proteinExistence type="predicted"/>
<sequence length="111" mass="12302">MSSKQKASAITTDDARKVASEISQQMDSLITNIQHILYEDCAIANQHMQLCGSSVDELLQELNTDLTDMDTFIAKMTELIGNLGSIETLSTKIKDIKRTLDQLESVAQQIL</sequence>
<dbReference type="InterPro" id="IPR046465">
    <property type="entry name" value="BORCS6_C"/>
</dbReference>
<feature type="domain" description="BLOC-1-related complex subunit 6 C-terminal helix" evidence="1">
    <location>
        <begin position="17"/>
        <end position="104"/>
    </location>
</feature>